<accession>A0A177E090</accession>
<proteinExistence type="predicted"/>
<dbReference type="GeneID" id="29113580"/>
<feature type="compositionally biased region" description="Basic residues" evidence="1">
    <location>
        <begin position="232"/>
        <end position="244"/>
    </location>
</feature>
<evidence type="ECO:0000313" key="3">
    <source>
        <dbReference type="Proteomes" id="UP000077248"/>
    </source>
</evidence>
<dbReference type="EMBL" id="KV441470">
    <property type="protein sequence ID" value="OAG25395.1"/>
    <property type="molecule type" value="Genomic_DNA"/>
</dbReference>
<sequence>MLPPLTFDDKAALAELLRRKTEYISAGVKPHITLSLDTILEPSAQHQFFPHQVDNVNEGATFAGILKYRGDIMIALKNNVPMQEWNEQMILAYFCSSVEVNLNFSKHHRQTRTRLLANLAARLNNSDTPLQAAYTLACMEYDRHAALGPQFDPANPTKHMLRFAWHFKQHPEHFIVLGQKRTDALKVNTTQYLAQVRNSPHWDKTRLDRQALFDFSFKGGLEDINLAAAKGKKKKIRGKGRNKKGSGAAADEPSASVSNLSELPTLYYESSRIHEHCRGNALLQGLVAAMPGVRDIGSHVEVFDIGDLSDFKVMNLEEPDQSYEDEVDEMTARDDDAMEADEDLCIIDGADLNLWISKRDGSDL</sequence>
<evidence type="ECO:0000313" key="2">
    <source>
        <dbReference type="EMBL" id="OAG25395.1"/>
    </source>
</evidence>
<dbReference type="VEuPathDB" id="FungiDB:CC77DRAFT_1057178"/>
<keyword evidence="3" id="KW-1185">Reference proteome</keyword>
<gene>
    <name evidence="2" type="ORF">CC77DRAFT_1057178</name>
</gene>
<evidence type="ECO:0000256" key="1">
    <source>
        <dbReference type="SAM" id="MobiDB-lite"/>
    </source>
</evidence>
<dbReference type="Proteomes" id="UP000077248">
    <property type="component" value="Unassembled WGS sequence"/>
</dbReference>
<feature type="region of interest" description="Disordered" evidence="1">
    <location>
        <begin position="232"/>
        <end position="255"/>
    </location>
</feature>
<dbReference type="AlphaFoldDB" id="A0A177E090"/>
<dbReference type="KEGG" id="aalt:CC77DRAFT_1057178"/>
<dbReference type="RefSeq" id="XP_018390816.1">
    <property type="nucleotide sequence ID" value="XM_018527986.1"/>
</dbReference>
<protein>
    <submittedName>
        <fullName evidence="2">Uncharacterized protein</fullName>
    </submittedName>
</protein>
<reference evidence="2 3" key="1">
    <citation type="submission" date="2016-05" db="EMBL/GenBank/DDBJ databases">
        <title>Comparative analysis of secretome profiles of manganese(II)-oxidizing ascomycete fungi.</title>
        <authorList>
            <consortium name="DOE Joint Genome Institute"/>
            <person name="Zeiner C.A."/>
            <person name="Purvine S.O."/>
            <person name="Zink E.M."/>
            <person name="Wu S."/>
            <person name="Pasa-Tolic L."/>
            <person name="Chaput D.L."/>
            <person name="Haridas S."/>
            <person name="Grigoriev I.V."/>
            <person name="Santelli C.M."/>
            <person name="Hansel C.M."/>
        </authorList>
    </citation>
    <scope>NUCLEOTIDE SEQUENCE [LARGE SCALE GENOMIC DNA]</scope>
    <source>
        <strain evidence="2 3">SRC1lrK2f</strain>
    </source>
</reference>
<organism evidence="2 3">
    <name type="scientific">Alternaria alternata</name>
    <name type="common">Alternaria rot fungus</name>
    <name type="synonym">Torula alternata</name>
    <dbReference type="NCBI Taxonomy" id="5599"/>
    <lineage>
        <taxon>Eukaryota</taxon>
        <taxon>Fungi</taxon>
        <taxon>Dikarya</taxon>
        <taxon>Ascomycota</taxon>
        <taxon>Pezizomycotina</taxon>
        <taxon>Dothideomycetes</taxon>
        <taxon>Pleosporomycetidae</taxon>
        <taxon>Pleosporales</taxon>
        <taxon>Pleosporineae</taxon>
        <taxon>Pleosporaceae</taxon>
        <taxon>Alternaria</taxon>
        <taxon>Alternaria sect. Alternaria</taxon>
        <taxon>Alternaria alternata complex</taxon>
    </lineage>
</organism>
<name>A0A177E090_ALTAL</name>